<dbReference type="InterPro" id="IPR058240">
    <property type="entry name" value="rSAM_sf"/>
</dbReference>
<dbReference type="PANTHER" id="PTHR43409">
    <property type="entry name" value="ANAEROBIC MAGNESIUM-PROTOPORPHYRIN IX MONOMETHYL ESTER CYCLASE-RELATED"/>
    <property type="match status" value="1"/>
</dbReference>
<dbReference type="InterPro" id="IPR023404">
    <property type="entry name" value="rSAM_horseshoe"/>
</dbReference>
<evidence type="ECO:0000259" key="7">
    <source>
        <dbReference type="PROSITE" id="PS51918"/>
    </source>
</evidence>
<dbReference type="SFLD" id="SFLDS00029">
    <property type="entry name" value="Radical_SAM"/>
    <property type="match status" value="1"/>
</dbReference>
<dbReference type="InterPro" id="IPR034466">
    <property type="entry name" value="Methyltransferase_Class_B"/>
</dbReference>
<dbReference type="GO" id="GO:0046872">
    <property type="term" value="F:metal ion binding"/>
    <property type="evidence" value="ECO:0007669"/>
    <property type="project" value="UniProtKB-KW"/>
</dbReference>
<dbReference type="Pfam" id="PF02310">
    <property type="entry name" value="B12-binding"/>
    <property type="match status" value="1"/>
</dbReference>
<keyword evidence="2" id="KW-0949">S-adenosyl-L-methionine</keyword>
<dbReference type="Pfam" id="PF04055">
    <property type="entry name" value="Radical_SAM"/>
    <property type="match status" value="1"/>
</dbReference>
<dbReference type="SMART" id="SM00729">
    <property type="entry name" value="Elp3"/>
    <property type="match status" value="1"/>
</dbReference>
<dbReference type="OrthoDB" id="9801424at2"/>
<dbReference type="InterPro" id="IPR007197">
    <property type="entry name" value="rSAM"/>
</dbReference>
<dbReference type="GO" id="GO:0005829">
    <property type="term" value="C:cytosol"/>
    <property type="evidence" value="ECO:0007669"/>
    <property type="project" value="TreeGrafter"/>
</dbReference>
<dbReference type="Gene3D" id="3.80.30.20">
    <property type="entry name" value="tm_1862 like domain"/>
    <property type="match status" value="1"/>
</dbReference>
<dbReference type="EMBL" id="RAYQ01000012">
    <property type="protein sequence ID" value="RKI90908.1"/>
    <property type="molecule type" value="Genomic_DNA"/>
</dbReference>
<name>A0A3A9AHY7_9FIRM</name>
<dbReference type="SFLD" id="SFLDG01123">
    <property type="entry name" value="methyltransferase_(Class_B)"/>
    <property type="match status" value="1"/>
</dbReference>
<dbReference type="PROSITE" id="PS51918">
    <property type="entry name" value="RADICAL_SAM"/>
    <property type="match status" value="1"/>
</dbReference>
<dbReference type="Proteomes" id="UP000280696">
    <property type="component" value="Unassembled WGS sequence"/>
</dbReference>
<keyword evidence="5" id="KW-0411">Iron-sulfur</keyword>
<organism evidence="8 9">
    <name type="scientific">Parablautia intestinalis</name>
    <dbReference type="NCBI Taxonomy" id="2320100"/>
    <lineage>
        <taxon>Bacteria</taxon>
        <taxon>Bacillati</taxon>
        <taxon>Bacillota</taxon>
        <taxon>Clostridia</taxon>
        <taxon>Lachnospirales</taxon>
        <taxon>Lachnospiraceae</taxon>
        <taxon>Parablautia</taxon>
    </lineage>
</organism>
<evidence type="ECO:0000313" key="8">
    <source>
        <dbReference type="EMBL" id="RKI90908.1"/>
    </source>
</evidence>
<keyword evidence="4" id="KW-0408">Iron</keyword>
<dbReference type="InterPro" id="IPR025288">
    <property type="entry name" value="DUF4080"/>
</dbReference>
<sequence>MQFLLTAINAKYIHSNPAIYSLWAYAGSELQPFIGLAEYTINHRPDEILGDLYRRAPDVIGFSCYIWNYSLICGLLREIPKVLPETDIWLGGPEVSFESEKILAEFPMVKGIMTGEGEETFRDLLLCYIRRENPGMEIAEKCKYPCLTEIPGLVLSEGATPERDLLDINALSFPYKAVSQFEKFDNRIIYYETSRGCPFRCSYCLSSIDKRVRLRDLEQVKQELQFFLDKKVPQVKLTDRTFNCNPAHAMEIWKYIKENDNEITNFHFEIAADIMSREELCFLKQMRPGLIQLEIGVQSTNRLTLQEINRHADLVRIARVTDHIRNCHNIHIHLDLIAGLPFEDFDSFEKSFDDVYAMNPHQLQLGFLKVLKGTAIWERADEYGIVYQSRPPYEVLSTKWISYGEILKLKQVEEMVELYYNSNQFTHILPVLVKIFKGPFEMFEKLASFYEEKGYFTNSPARSYRYQVLLDFALHRAPEKEELFRELFTFDFYLRENAKSRPCFGADLSAYREQIWEFYHKEESSPEFLQDYKDYHARQTMKMTHMDVFFYPIWEQDMDRLQQRRKDPVFVLFDYKERDPLTGEAAVRVVICNKK</sequence>
<dbReference type="InterPro" id="IPR006158">
    <property type="entry name" value="Cobalamin-bd"/>
</dbReference>
<dbReference type="PANTHER" id="PTHR43409:SF16">
    <property type="entry name" value="SLR0320 PROTEIN"/>
    <property type="match status" value="1"/>
</dbReference>
<dbReference type="InterPro" id="IPR051198">
    <property type="entry name" value="BchE-like"/>
</dbReference>
<protein>
    <submittedName>
        <fullName evidence="8">DUF4080 domain-containing protein</fullName>
    </submittedName>
</protein>
<evidence type="ECO:0000256" key="1">
    <source>
        <dbReference type="ARBA" id="ARBA00001966"/>
    </source>
</evidence>
<evidence type="ECO:0000259" key="6">
    <source>
        <dbReference type="PROSITE" id="PS51332"/>
    </source>
</evidence>
<evidence type="ECO:0000256" key="5">
    <source>
        <dbReference type="ARBA" id="ARBA00023014"/>
    </source>
</evidence>
<comment type="cofactor">
    <cofactor evidence="1">
        <name>[4Fe-4S] cluster</name>
        <dbReference type="ChEBI" id="CHEBI:49883"/>
    </cofactor>
</comment>
<reference evidence="8 9" key="1">
    <citation type="submission" date="2018-09" db="EMBL/GenBank/DDBJ databases">
        <title>Murine metabolic-syndrome-specific gut microbial biobank.</title>
        <authorList>
            <person name="Liu C."/>
        </authorList>
    </citation>
    <scope>NUCLEOTIDE SEQUENCE [LARGE SCALE GENOMIC DNA]</scope>
    <source>
        <strain evidence="8 9">0.1xD8-82</strain>
    </source>
</reference>
<proteinExistence type="predicted"/>
<feature type="domain" description="B12-binding" evidence="6">
    <location>
        <begin position="1"/>
        <end position="135"/>
    </location>
</feature>
<dbReference type="PROSITE" id="PS51332">
    <property type="entry name" value="B12_BINDING"/>
    <property type="match status" value="1"/>
</dbReference>
<evidence type="ECO:0000256" key="4">
    <source>
        <dbReference type="ARBA" id="ARBA00023004"/>
    </source>
</evidence>
<dbReference type="GO" id="GO:0031419">
    <property type="term" value="F:cobalamin binding"/>
    <property type="evidence" value="ECO:0007669"/>
    <property type="project" value="InterPro"/>
</dbReference>
<dbReference type="SUPFAM" id="SSF102114">
    <property type="entry name" value="Radical SAM enzymes"/>
    <property type="match status" value="1"/>
</dbReference>
<dbReference type="GO" id="GO:0003824">
    <property type="term" value="F:catalytic activity"/>
    <property type="evidence" value="ECO:0007669"/>
    <property type="project" value="InterPro"/>
</dbReference>
<dbReference type="Pfam" id="PF13311">
    <property type="entry name" value="DUF4080"/>
    <property type="match status" value="1"/>
</dbReference>
<comment type="caution">
    <text evidence="8">The sequence shown here is derived from an EMBL/GenBank/DDBJ whole genome shotgun (WGS) entry which is preliminary data.</text>
</comment>
<dbReference type="AlphaFoldDB" id="A0A3A9AHY7"/>
<feature type="domain" description="Radical SAM core" evidence="7">
    <location>
        <begin position="183"/>
        <end position="402"/>
    </location>
</feature>
<keyword evidence="3" id="KW-0479">Metal-binding</keyword>
<evidence type="ECO:0000256" key="2">
    <source>
        <dbReference type="ARBA" id="ARBA00022691"/>
    </source>
</evidence>
<dbReference type="Gene3D" id="3.40.50.280">
    <property type="entry name" value="Cobalamin-binding domain"/>
    <property type="match status" value="1"/>
</dbReference>
<accession>A0A3A9AHY7</accession>
<gene>
    <name evidence="8" type="ORF">D7V94_12385</name>
</gene>
<dbReference type="SFLD" id="SFLDG01082">
    <property type="entry name" value="B12-binding_domain_containing"/>
    <property type="match status" value="1"/>
</dbReference>
<dbReference type="CDD" id="cd02068">
    <property type="entry name" value="radical_SAM_B12_BD"/>
    <property type="match status" value="1"/>
</dbReference>
<keyword evidence="9" id="KW-1185">Reference proteome</keyword>
<dbReference type="RefSeq" id="WP_120470200.1">
    <property type="nucleotide sequence ID" value="NZ_CATAJS010000006.1"/>
</dbReference>
<dbReference type="InterPro" id="IPR006638">
    <property type="entry name" value="Elp3/MiaA/NifB-like_rSAM"/>
</dbReference>
<evidence type="ECO:0000313" key="9">
    <source>
        <dbReference type="Proteomes" id="UP000280696"/>
    </source>
</evidence>
<dbReference type="GO" id="GO:0051539">
    <property type="term" value="F:4 iron, 4 sulfur cluster binding"/>
    <property type="evidence" value="ECO:0007669"/>
    <property type="project" value="UniProtKB-KW"/>
</dbReference>
<evidence type="ECO:0000256" key="3">
    <source>
        <dbReference type="ARBA" id="ARBA00022723"/>
    </source>
</evidence>